<evidence type="ECO:0000313" key="1">
    <source>
        <dbReference type="EMBL" id="MFC3881874.1"/>
    </source>
</evidence>
<protein>
    <submittedName>
        <fullName evidence="1">DUF748 domain-containing protein</fullName>
    </submittedName>
</protein>
<evidence type="ECO:0000313" key="2">
    <source>
        <dbReference type="Proteomes" id="UP001595805"/>
    </source>
</evidence>
<organism evidence="1 2">
    <name type="scientific">Algoriphagus namhaensis</name>
    <dbReference type="NCBI Taxonomy" id="915353"/>
    <lineage>
        <taxon>Bacteria</taxon>
        <taxon>Pseudomonadati</taxon>
        <taxon>Bacteroidota</taxon>
        <taxon>Cytophagia</taxon>
        <taxon>Cytophagales</taxon>
        <taxon>Cyclobacteriaceae</taxon>
        <taxon>Algoriphagus</taxon>
    </lineage>
</organism>
<dbReference type="PANTHER" id="PTHR30441:SF8">
    <property type="entry name" value="DUF748 DOMAIN-CONTAINING PROTEIN"/>
    <property type="match status" value="1"/>
</dbReference>
<reference evidence="2" key="1">
    <citation type="journal article" date="2019" name="Int. J. Syst. Evol. Microbiol.">
        <title>The Global Catalogue of Microorganisms (GCM) 10K type strain sequencing project: providing services to taxonomists for standard genome sequencing and annotation.</title>
        <authorList>
            <consortium name="The Broad Institute Genomics Platform"/>
            <consortium name="The Broad Institute Genome Sequencing Center for Infectious Disease"/>
            <person name="Wu L."/>
            <person name="Ma J."/>
        </authorList>
    </citation>
    <scope>NUCLEOTIDE SEQUENCE [LARGE SCALE GENOMIC DNA]</scope>
    <source>
        <strain evidence="2">CCUG 60523</strain>
    </source>
</reference>
<dbReference type="RefSeq" id="WP_377907224.1">
    <property type="nucleotide sequence ID" value="NZ_JBHRZS010000007.1"/>
</dbReference>
<dbReference type="InterPro" id="IPR008023">
    <property type="entry name" value="DUF748"/>
</dbReference>
<keyword evidence="2" id="KW-1185">Reference proteome</keyword>
<accession>A0ABV8AX69</accession>
<comment type="caution">
    <text evidence="1">The sequence shown here is derived from an EMBL/GenBank/DDBJ whole genome shotgun (WGS) entry which is preliminary data.</text>
</comment>
<dbReference type="EMBL" id="JBHRZS010000007">
    <property type="protein sequence ID" value="MFC3881874.1"/>
    <property type="molecule type" value="Genomic_DNA"/>
</dbReference>
<sequence>MVKNSPELIGRQVALENLRYNYFTSTVRAHDFKMFEANGEDVFVSFDTLLLDLEPLKFLQNTISIEQFYVSGLFGEIVMEESSFNFDDLLAFHLAEDSTVVEEESEAFKYEISNIEFKDVDFKFEDKTVEKVTEIRDADVIIPFIAWDQNAKSNADIAFELDRGGSFQSSFNFDPESGDFDAEVTVTKLYLDPFFEYVKEYADINSFEGYVDAKVSLIGNAFDPIKTIVAVDARAFDFEMTDTTDQRFLGAEEAHFVASKIDYDNSFYQIDKIEVLNSYTFFQLDSASNNFFRIFRLDEESTQDSTSRNLEAETEESIEYRIGELILHQGALDYTDNLTGEPFEYKLTEIEIDSKELNSDSDWLTINSTMILNGRGNLTAALGINPSDYDNLNLDITVEKFLLPDLNIYTNYYMGHSVVRGDMYYYSNSKIVDGQIVSENRLLVKDAKLETTEGGLYSLPLKFAFFLLTDRNGDVDLEIPVRGDLNDPTLKLSTIIWNTFKNVIDKVVLAPVDFLVGLVGGDPKELEEIVFDYTDTIPGNKQFRQLAKLVDLEQKKDGLAITLNYYVDQDLQNEAIAKNLIGAEFNGEKQDYQKDEEEFQEFVIGKVGSDSLSFEEAIRFLTKDQNIDSIRRARTDLLFKYVNDHLKEEKPTTEIKIEMGDPEAPENIGAYPIFKITYDMLSIPADSTSIN</sequence>
<proteinExistence type="predicted"/>
<gene>
    <name evidence="1" type="ORF">ACFOSV_16885</name>
</gene>
<dbReference type="PANTHER" id="PTHR30441">
    <property type="entry name" value="DUF748 DOMAIN-CONTAINING PROTEIN"/>
    <property type="match status" value="1"/>
</dbReference>
<dbReference type="Proteomes" id="UP001595805">
    <property type="component" value="Unassembled WGS sequence"/>
</dbReference>
<name>A0ABV8AX69_9BACT</name>
<dbReference type="Pfam" id="PF05359">
    <property type="entry name" value="DUF748"/>
    <property type="match status" value="1"/>
</dbReference>
<dbReference type="InterPro" id="IPR052894">
    <property type="entry name" value="AsmA-related"/>
</dbReference>